<feature type="region of interest" description="Disordered" evidence="3">
    <location>
        <begin position="1024"/>
        <end position="1043"/>
    </location>
</feature>
<feature type="compositionally biased region" description="Basic and acidic residues" evidence="3">
    <location>
        <begin position="565"/>
        <end position="574"/>
    </location>
</feature>
<feature type="region of interest" description="Disordered" evidence="3">
    <location>
        <begin position="616"/>
        <end position="646"/>
    </location>
</feature>
<feature type="region of interest" description="Disordered" evidence="3">
    <location>
        <begin position="665"/>
        <end position="817"/>
    </location>
</feature>
<dbReference type="Pfam" id="PF22964">
    <property type="entry name" value="ZER1-like_2nd"/>
    <property type="match status" value="1"/>
</dbReference>
<dbReference type="PROSITE" id="PS50176">
    <property type="entry name" value="ARM_REPEAT"/>
    <property type="match status" value="2"/>
</dbReference>
<proteinExistence type="predicted"/>
<feature type="region of interest" description="Disordered" evidence="3">
    <location>
        <begin position="543"/>
        <end position="584"/>
    </location>
</feature>
<evidence type="ECO:0000256" key="2">
    <source>
        <dbReference type="PROSITE-ProRule" id="PRU00259"/>
    </source>
</evidence>
<dbReference type="PANTHER" id="PTHR22895">
    <property type="entry name" value="ARMADILLO REPEAT-CONTAINING PROTEIN 6"/>
    <property type="match status" value="1"/>
</dbReference>
<feature type="repeat" description="ARM" evidence="2">
    <location>
        <begin position="342"/>
        <end position="386"/>
    </location>
</feature>
<protein>
    <submittedName>
        <fullName evidence="5">Protein aardvark (Suppressor of amiB protein 16)</fullName>
    </submittedName>
</protein>
<feature type="non-terminal residue" evidence="5">
    <location>
        <position position="1"/>
    </location>
</feature>
<evidence type="ECO:0000256" key="3">
    <source>
        <dbReference type="SAM" id="MobiDB-lite"/>
    </source>
</evidence>
<accession>A0ABP0M343</accession>
<evidence type="ECO:0000259" key="4">
    <source>
        <dbReference type="Pfam" id="PF22964"/>
    </source>
</evidence>
<dbReference type="InterPro" id="IPR016024">
    <property type="entry name" value="ARM-type_fold"/>
</dbReference>
<dbReference type="InterPro" id="IPR000225">
    <property type="entry name" value="Armadillo"/>
</dbReference>
<dbReference type="Gene3D" id="1.25.10.10">
    <property type="entry name" value="Leucine-rich Repeat Variant"/>
    <property type="match status" value="1"/>
</dbReference>
<dbReference type="EMBL" id="CAXAMM010019391">
    <property type="protein sequence ID" value="CAK9045608.1"/>
    <property type="molecule type" value="Genomic_DNA"/>
</dbReference>
<name>A0ABP0M343_9DINO</name>
<evidence type="ECO:0000256" key="1">
    <source>
        <dbReference type="ARBA" id="ARBA00022737"/>
    </source>
</evidence>
<feature type="compositionally biased region" description="Low complexity" evidence="3">
    <location>
        <begin position="723"/>
        <end position="780"/>
    </location>
</feature>
<feature type="region of interest" description="Disordered" evidence="3">
    <location>
        <begin position="192"/>
        <end position="216"/>
    </location>
</feature>
<dbReference type="InterPro" id="IPR011989">
    <property type="entry name" value="ARM-like"/>
</dbReference>
<dbReference type="Proteomes" id="UP001642464">
    <property type="component" value="Unassembled WGS sequence"/>
</dbReference>
<feature type="compositionally biased region" description="Basic and acidic residues" evidence="3">
    <location>
        <begin position="124"/>
        <end position="148"/>
    </location>
</feature>
<feature type="repeat" description="ARM" evidence="2">
    <location>
        <begin position="430"/>
        <end position="474"/>
    </location>
</feature>
<evidence type="ECO:0000313" key="6">
    <source>
        <dbReference type="Proteomes" id="UP001642464"/>
    </source>
</evidence>
<comment type="caution">
    <text evidence="5">The sequence shown here is derived from an EMBL/GenBank/DDBJ whole genome shotgun (WGS) entry which is preliminary data.</text>
</comment>
<evidence type="ECO:0000313" key="5">
    <source>
        <dbReference type="EMBL" id="CAK9045608.1"/>
    </source>
</evidence>
<dbReference type="SUPFAM" id="SSF48371">
    <property type="entry name" value="ARM repeat"/>
    <property type="match status" value="1"/>
</dbReference>
<feature type="domain" description="Protein zer-1 homolog-like C-terminal" evidence="4">
    <location>
        <begin position="340"/>
        <end position="521"/>
    </location>
</feature>
<dbReference type="SMART" id="SM00185">
    <property type="entry name" value="ARM"/>
    <property type="match status" value="4"/>
</dbReference>
<feature type="compositionally biased region" description="Low complexity" evidence="3">
    <location>
        <begin position="666"/>
        <end position="679"/>
    </location>
</feature>
<gene>
    <name evidence="5" type="ORF">SCF082_LOCUS25768</name>
</gene>
<keyword evidence="6" id="KW-1185">Reference proteome</keyword>
<dbReference type="PANTHER" id="PTHR22895:SF0">
    <property type="entry name" value="ARMADILLO REPEAT-CONTAINING PROTEIN 6"/>
    <property type="match status" value="1"/>
</dbReference>
<organism evidence="5 6">
    <name type="scientific">Durusdinium trenchii</name>
    <dbReference type="NCBI Taxonomy" id="1381693"/>
    <lineage>
        <taxon>Eukaryota</taxon>
        <taxon>Sar</taxon>
        <taxon>Alveolata</taxon>
        <taxon>Dinophyceae</taxon>
        <taxon>Suessiales</taxon>
        <taxon>Symbiodiniaceae</taxon>
        <taxon>Durusdinium</taxon>
    </lineage>
</organism>
<feature type="compositionally biased region" description="Low complexity" evidence="3">
    <location>
        <begin position="988"/>
        <end position="1000"/>
    </location>
</feature>
<keyword evidence="1" id="KW-0677">Repeat</keyword>
<feature type="compositionally biased region" description="Low complexity" evidence="3">
    <location>
        <begin position="624"/>
        <end position="640"/>
    </location>
</feature>
<reference evidence="5 6" key="1">
    <citation type="submission" date="2024-02" db="EMBL/GenBank/DDBJ databases">
        <authorList>
            <person name="Chen Y."/>
            <person name="Shah S."/>
            <person name="Dougan E. K."/>
            <person name="Thang M."/>
            <person name="Chan C."/>
        </authorList>
    </citation>
    <scope>NUCLEOTIDE SEQUENCE [LARGE SCALE GENOMIC DNA]</scope>
</reference>
<sequence>RKLKNEIVSSRVLVGIVNRSALLDHHGMYQELQWAEAANVPIVPFYNGDVHSPEEYSSWSVQFPVLKRAPVVYHRRSHLRVKDSLILALEEALHDSYKAGDMPLALSNLLQRQVEGAQRRQRRAERVAETGSSEERGDAVDKRFRFRDDDLEEASPGGGGMGRLLKTLKDPMGWKEQEMRTAMLQDEHEIDDEQGKHVPKHSSLKPSGSILKGGTDVGASHIQSVSATSHVPGDPKMQQGVVRVKEYLGSVDQDDVAQLPSILKILQLMQPHLEVVSSALELTFEFTRGAARRLIPFPNAKNYNSGGAVLCDIWRWRLVTIAGKSFKMERRGINRRMITKSGGIELLVRCMASFPHDLEIQENGCAALCNLVVNRHDTKVRAARSGCIRAIVNSMKNFPFEPEVTQMACAVLRSLALGVPENKVSIVAQGGVRQLCEAMARHRTDADVNMQAIAALCNLTSHFAEHKRAICEAGGLELTVAALLLHPQHEELQQQGVGLLHNLACEVSLRKDLLAAGALRVAEAAQMHPARLVQSLGHMLQRQMSQAKEAQEAEKDVSNSLAKTDQWKEAKEEPGEGGVDELFAPRSRGVRVARSKALTRPQRKVMADVMASMQRHSHEWLPRDGSSASDLGGSSEASSGRSVRGKWDIKEQKKAAAYGIEDLEGASDSSLGSSDSNANPGSFAFLVRRGLAKQAREDEGEENHSSPASPKPRHLHLELEDPQSASGARSQSPRSARSARSPRSARSARSARSSSARSSSARSSSARSSSARSSSARSGSLPLTARNVKAQEQSQESATDPPPLQTEHIPQKDGRDQVAEIVLDAPIQSQAHEDRIETESVISDASEGDWIDDLEDPRLGKRMQRQRGKLQPSSESSFILDGMLGAVELEQVAAPQTALPKLGKKNVEFARALKKCGEVAPERFDELWQEALSRKVSKSGRSSSSVMNELDGVSRFGRMSSAMRSGLKDVKSLAILRRDAPATKDIAGSEGASGTGSEAGQEVRDDLQKAEIALLDALGQFRKQGDASGMQSADEAMRHPSREALRLEALSRQLEQKRALQRRVQLL</sequence>
<dbReference type="InterPro" id="IPR055142">
    <property type="entry name" value="ZER1-like_C"/>
</dbReference>
<feature type="region of interest" description="Disordered" evidence="3">
    <location>
        <begin position="984"/>
        <end position="1003"/>
    </location>
</feature>
<feature type="region of interest" description="Disordered" evidence="3">
    <location>
        <begin position="120"/>
        <end position="164"/>
    </location>
</feature>